<feature type="binding site" evidence="12">
    <location>
        <begin position="83"/>
        <end position="86"/>
    </location>
    <ligand>
        <name>substrate</name>
    </ligand>
</feature>
<dbReference type="GO" id="GO:0008948">
    <property type="term" value="F:oxaloacetate decarboxylase activity"/>
    <property type="evidence" value="ECO:0007669"/>
    <property type="project" value="UniProtKB-EC"/>
</dbReference>
<dbReference type="InterPro" id="IPR036704">
    <property type="entry name" value="RraA/RraA-like_sf"/>
</dbReference>
<organism evidence="13 14">
    <name type="scientific">Streptomyces xinghaiensis</name>
    <dbReference type="NCBI Taxonomy" id="1038928"/>
    <lineage>
        <taxon>Bacteria</taxon>
        <taxon>Bacillati</taxon>
        <taxon>Actinomycetota</taxon>
        <taxon>Actinomycetes</taxon>
        <taxon>Kitasatosporales</taxon>
        <taxon>Streptomycetaceae</taxon>
        <taxon>Streptomyces</taxon>
    </lineage>
</organism>
<evidence type="ECO:0000256" key="1">
    <source>
        <dbReference type="ARBA" id="ARBA00001342"/>
    </source>
</evidence>
<dbReference type="NCBIfam" id="NF006731">
    <property type="entry name" value="PRK09262.1"/>
    <property type="match status" value="1"/>
</dbReference>
<reference evidence="13 14" key="1">
    <citation type="journal article" date="2014" name="Genome Announc.">
        <title>Draft Genome Sequence of Streptomyces fradiae ATCC 19609, a Strain Highly Sensitive to Antibiotics.</title>
        <authorList>
            <person name="Bekker O.B."/>
            <person name="Klimina K.M."/>
            <person name="Vatlin A.A."/>
            <person name="Zakharevich N.V."/>
            <person name="Kasianov A.S."/>
            <person name="Danilenko V.N."/>
        </authorList>
    </citation>
    <scope>NUCLEOTIDE SEQUENCE [LARGE SCALE GENOMIC DNA]</scope>
    <source>
        <strain evidence="13 14">ATCC 19609</strain>
    </source>
</reference>
<comment type="subunit">
    <text evidence="4">Homotrimer.</text>
</comment>
<dbReference type="OrthoDB" id="943692at2"/>
<keyword evidence="12" id="KW-0479">Metal-binding</keyword>
<dbReference type="InterPro" id="IPR005493">
    <property type="entry name" value="RraA/RraA-like"/>
</dbReference>
<evidence type="ECO:0000256" key="8">
    <source>
        <dbReference type="ARBA" id="ARBA00025046"/>
    </source>
</evidence>
<dbReference type="AlphaFoldDB" id="A0A3R7FM43"/>
<dbReference type="EC" id="4.1.3.17" evidence="5"/>
<dbReference type="CDD" id="cd16841">
    <property type="entry name" value="RraA_family"/>
    <property type="match status" value="1"/>
</dbReference>
<dbReference type="GO" id="GO:0046872">
    <property type="term" value="F:metal ion binding"/>
    <property type="evidence" value="ECO:0007669"/>
    <property type="project" value="UniProtKB-KW"/>
</dbReference>
<keyword evidence="14" id="KW-1185">Reference proteome</keyword>
<gene>
    <name evidence="13" type="ORF">SFRA_027465</name>
</gene>
<comment type="catalytic activity">
    <reaction evidence="1">
        <text>4-hydroxy-4-methyl-2-oxoglutarate = 2 pyruvate</text>
        <dbReference type="Rhea" id="RHEA:22748"/>
        <dbReference type="ChEBI" id="CHEBI:15361"/>
        <dbReference type="ChEBI" id="CHEBI:58276"/>
        <dbReference type="EC" id="4.1.3.17"/>
    </reaction>
</comment>
<dbReference type="SUPFAM" id="SSF89562">
    <property type="entry name" value="RraA-like"/>
    <property type="match status" value="1"/>
</dbReference>
<feature type="binding site" evidence="12">
    <location>
        <position position="105"/>
    </location>
    <ligand>
        <name>substrate</name>
    </ligand>
</feature>
<name>A0A3R7FM43_9ACTN</name>
<dbReference type="EC" id="4.1.1.112" evidence="6"/>
<dbReference type="EMBL" id="JNAD02000016">
    <property type="protein sequence ID" value="RKM91730.1"/>
    <property type="molecule type" value="Genomic_DNA"/>
</dbReference>
<comment type="function">
    <text evidence="8">Catalyzes the aldol cleavage of 4-hydroxy-4-methyl-2-oxoglutarate (HMG) into 2 molecules of pyruvate. Also contains a secondary oxaloacetate (OAA) decarboxylase activity due to the common pyruvate enolate transition state formed following C-C bond cleavage in the retro-aldol and decarboxylation reactions.</text>
</comment>
<evidence type="ECO:0000313" key="14">
    <source>
        <dbReference type="Proteomes" id="UP000028058"/>
    </source>
</evidence>
<evidence type="ECO:0000256" key="11">
    <source>
        <dbReference type="ARBA" id="ARBA00047973"/>
    </source>
</evidence>
<evidence type="ECO:0000256" key="12">
    <source>
        <dbReference type="PIRSR" id="PIRSR605493-1"/>
    </source>
</evidence>
<evidence type="ECO:0000256" key="2">
    <source>
        <dbReference type="ARBA" id="ARBA00001968"/>
    </source>
</evidence>
<evidence type="ECO:0000256" key="6">
    <source>
        <dbReference type="ARBA" id="ARBA00012947"/>
    </source>
</evidence>
<comment type="catalytic activity">
    <reaction evidence="11">
        <text>oxaloacetate + H(+) = pyruvate + CO2</text>
        <dbReference type="Rhea" id="RHEA:15641"/>
        <dbReference type="ChEBI" id="CHEBI:15361"/>
        <dbReference type="ChEBI" id="CHEBI:15378"/>
        <dbReference type="ChEBI" id="CHEBI:16452"/>
        <dbReference type="ChEBI" id="CHEBI:16526"/>
        <dbReference type="EC" id="4.1.1.112"/>
    </reaction>
</comment>
<evidence type="ECO:0000256" key="3">
    <source>
        <dbReference type="ARBA" id="ARBA00008621"/>
    </source>
</evidence>
<proteinExistence type="inferred from homology"/>
<dbReference type="Gene3D" id="3.50.30.40">
    <property type="entry name" value="Ribonuclease E inhibitor RraA/RraA-like"/>
    <property type="match status" value="1"/>
</dbReference>
<dbReference type="GO" id="GO:0047443">
    <property type="term" value="F:4-hydroxy-4-methyl-2-oxoglutarate aldolase activity"/>
    <property type="evidence" value="ECO:0007669"/>
    <property type="project" value="UniProtKB-EC"/>
</dbReference>
<evidence type="ECO:0000256" key="9">
    <source>
        <dbReference type="ARBA" id="ARBA00030169"/>
    </source>
</evidence>
<comment type="cofactor">
    <cofactor evidence="2">
        <name>a divalent metal cation</name>
        <dbReference type="ChEBI" id="CHEBI:60240"/>
    </cofactor>
</comment>
<protein>
    <recommendedName>
        <fullName evidence="7">Putative 4-hydroxy-4-methyl-2-oxoglutarate aldolase</fullName>
        <ecNumber evidence="6">4.1.1.112</ecNumber>
        <ecNumber evidence="5">4.1.3.17</ecNumber>
    </recommendedName>
    <alternativeName>
        <fullName evidence="10">Oxaloacetate decarboxylase</fullName>
    </alternativeName>
    <alternativeName>
        <fullName evidence="9">RraA-like protein</fullName>
    </alternativeName>
</protein>
<sequence length="211" mass="22062">MSPEAAELGRAGVATVYEAYGRRGLIEESWDAVTPGRRTAGPACTVLCGPGDNRAVHEAMDVLRPGEILVVTLAEPEPVAVIGDLLATQAAVRGAAGLLVNAAVRDTAELAGLQMAVHTRWRNARGAGKEHRGRVNVPVRVGGTLIEPGDLVVLDDDGATAVRAADVPEAARAVRARIANEAALRARWQNGEISYDVYGLRAQDSEGSVTA</sequence>
<evidence type="ECO:0000313" key="13">
    <source>
        <dbReference type="EMBL" id="RKM91730.1"/>
    </source>
</evidence>
<keyword evidence="12" id="KW-0460">Magnesium</keyword>
<comment type="similarity">
    <text evidence="3">Belongs to the class II aldolase/RraA-like family.</text>
</comment>
<dbReference type="PANTHER" id="PTHR33254:SF16">
    <property type="entry name" value="BLR3842 PROTEIN"/>
    <property type="match status" value="1"/>
</dbReference>
<evidence type="ECO:0000256" key="4">
    <source>
        <dbReference type="ARBA" id="ARBA00011233"/>
    </source>
</evidence>
<dbReference type="PANTHER" id="PTHR33254">
    <property type="entry name" value="4-HYDROXY-4-METHYL-2-OXOGLUTARATE ALDOLASE 3-RELATED"/>
    <property type="match status" value="1"/>
</dbReference>
<feature type="binding site" evidence="12">
    <location>
        <position position="106"/>
    </location>
    <ligand>
        <name>Mg(2+)</name>
        <dbReference type="ChEBI" id="CHEBI:18420"/>
    </ligand>
</feature>
<dbReference type="RefSeq" id="WP_043461292.1">
    <property type="nucleotide sequence ID" value="NZ_CP134822.1"/>
</dbReference>
<accession>A0A3R7FM43</accession>
<comment type="caution">
    <text evidence="13">The sequence shown here is derived from an EMBL/GenBank/DDBJ whole genome shotgun (WGS) entry which is preliminary data.</text>
</comment>
<evidence type="ECO:0000256" key="5">
    <source>
        <dbReference type="ARBA" id="ARBA00012213"/>
    </source>
</evidence>
<evidence type="ECO:0000256" key="7">
    <source>
        <dbReference type="ARBA" id="ARBA00016549"/>
    </source>
</evidence>
<dbReference type="Pfam" id="PF03737">
    <property type="entry name" value="RraA-like"/>
    <property type="match status" value="1"/>
</dbReference>
<comment type="cofactor">
    <cofactor evidence="12">
        <name>Mg(2+)</name>
        <dbReference type="ChEBI" id="CHEBI:18420"/>
    </cofactor>
</comment>
<evidence type="ECO:0000256" key="10">
    <source>
        <dbReference type="ARBA" id="ARBA00032305"/>
    </source>
</evidence>
<dbReference type="Proteomes" id="UP000028058">
    <property type="component" value="Unassembled WGS sequence"/>
</dbReference>